<keyword evidence="6" id="KW-1185">Reference proteome</keyword>
<accession>A0ABM6ZC97</accession>
<evidence type="ECO:0000256" key="3">
    <source>
        <dbReference type="ARBA" id="ARBA00022777"/>
    </source>
</evidence>
<gene>
    <name evidence="5" type="ORF">D7D50_06500</name>
</gene>
<dbReference type="GO" id="GO:0016301">
    <property type="term" value="F:kinase activity"/>
    <property type="evidence" value="ECO:0007669"/>
    <property type="project" value="UniProtKB-KW"/>
</dbReference>
<dbReference type="PIRSF" id="PIRSF006078">
    <property type="entry name" value="GlxK"/>
    <property type="match status" value="1"/>
</dbReference>
<dbReference type="NCBIfam" id="TIGR00045">
    <property type="entry name" value="glycerate kinase"/>
    <property type="match status" value="1"/>
</dbReference>
<keyword evidence="3 4" id="KW-0418">Kinase</keyword>
<evidence type="ECO:0000313" key="5">
    <source>
        <dbReference type="EMBL" id="AYF94939.1"/>
    </source>
</evidence>
<dbReference type="Pfam" id="PF02595">
    <property type="entry name" value="Gly_kinase"/>
    <property type="match status" value="1"/>
</dbReference>
<dbReference type="Gene3D" id="3.40.50.10350">
    <property type="entry name" value="Glycerate kinase, domain 1"/>
    <property type="match status" value="1"/>
</dbReference>
<dbReference type="InterPro" id="IPR018197">
    <property type="entry name" value="Glycerate_kinase_RE-like"/>
</dbReference>
<name>A0ABM6ZC97_9STRE</name>
<evidence type="ECO:0000256" key="4">
    <source>
        <dbReference type="PIRNR" id="PIRNR006078"/>
    </source>
</evidence>
<organism evidence="5 6">
    <name type="scientific">Streptococcus koreensis</name>
    <dbReference type="NCBI Taxonomy" id="2382163"/>
    <lineage>
        <taxon>Bacteria</taxon>
        <taxon>Bacillati</taxon>
        <taxon>Bacillota</taxon>
        <taxon>Bacilli</taxon>
        <taxon>Lactobacillales</taxon>
        <taxon>Streptococcaceae</taxon>
        <taxon>Streptococcus</taxon>
    </lineage>
</organism>
<proteinExistence type="inferred from homology"/>
<keyword evidence="2 4" id="KW-0808">Transferase</keyword>
<evidence type="ECO:0000256" key="1">
    <source>
        <dbReference type="ARBA" id="ARBA00006284"/>
    </source>
</evidence>
<sequence>MKILIAPDSFKECLPAKEVAEVIAEGLQQSIIDVEPITCPIGDGGEGTVDAIRYSLDLKETFTLVTGPFGKPVEMRYVEKETLALFEVADLIGLGKIPVDQRHPLDIETRGIGELICYLINKGKKDIYIGVGGTATNDGGLGLAVGLGYQLYDREGKQLKACGQSLLKCDSIRKEEAFKISDEVQIHILADVSNPLCGLDGATYIFGKQKGLSPTMFDKVDQAIYSFYEKNCPSVLTQAGMGAGGGLAAGLCAFAHARIVSGIETCLELIDFDSKVANADLVIVGEGRLDHQSLSGKAPIGVARRTPKGIPVIAICGSLANDLPSLPFENIVGAFSIIKHPESLDQLLKDARENLLFTARNIGNLLSIESGTEIGNSLEFDFVVPPPHS</sequence>
<protein>
    <submittedName>
        <fullName evidence="5">Glycerate kinase</fullName>
        <ecNumber evidence="5">2.7.1.-</ecNumber>
    </submittedName>
</protein>
<reference evidence="6" key="1">
    <citation type="submission" date="2018-09" db="EMBL/GenBank/DDBJ databases">
        <title>Complete genome sequence of Streptococcus sp. KCOM 2890 (=JS71).</title>
        <authorList>
            <person name="Kook J.-K."/>
            <person name="Park S.-N."/>
            <person name="Lim Y.K."/>
        </authorList>
    </citation>
    <scope>NUCLEOTIDE SEQUENCE [LARGE SCALE GENOMIC DNA]</scope>
    <source>
        <strain evidence="6">JS71</strain>
    </source>
</reference>
<dbReference type="EMBL" id="CP032620">
    <property type="protein sequence ID" value="AYF94939.1"/>
    <property type="molecule type" value="Genomic_DNA"/>
</dbReference>
<dbReference type="EC" id="2.7.1.-" evidence="5"/>
<evidence type="ECO:0000256" key="2">
    <source>
        <dbReference type="ARBA" id="ARBA00022679"/>
    </source>
</evidence>
<dbReference type="InterPro" id="IPR018193">
    <property type="entry name" value="Glyc_kinase_flavodox-like_fold"/>
</dbReference>
<dbReference type="PANTHER" id="PTHR21599">
    <property type="entry name" value="GLYCERATE KINASE"/>
    <property type="match status" value="1"/>
</dbReference>
<dbReference type="Proteomes" id="UP000277293">
    <property type="component" value="Chromosome"/>
</dbReference>
<comment type="similarity">
    <text evidence="1 4">Belongs to the glycerate kinase type-1 family.</text>
</comment>
<dbReference type="Gene3D" id="3.90.1510.10">
    <property type="entry name" value="Glycerate kinase, domain 2"/>
    <property type="match status" value="1"/>
</dbReference>
<dbReference type="InterPro" id="IPR004381">
    <property type="entry name" value="Glycerate_kinase"/>
</dbReference>
<dbReference type="RefSeq" id="WP_120702339.1">
    <property type="nucleotide sequence ID" value="NZ_CP032620.1"/>
</dbReference>
<dbReference type="InterPro" id="IPR036129">
    <property type="entry name" value="Glycerate_kinase_sf"/>
</dbReference>
<dbReference type="PANTHER" id="PTHR21599:SF0">
    <property type="entry name" value="GLYCERATE KINASE"/>
    <property type="match status" value="1"/>
</dbReference>
<evidence type="ECO:0000313" key="6">
    <source>
        <dbReference type="Proteomes" id="UP000277293"/>
    </source>
</evidence>
<dbReference type="SUPFAM" id="SSF110738">
    <property type="entry name" value="Glycerate kinase I"/>
    <property type="match status" value="1"/>
</dbReference>